<evidence type="ECO:0000256" key="3">
    <source>
        <dbReference type="ARBA" id="ARBA00022475"/>
    </source>
</evidence>
<dbReference type="InterPro" id="IPR005791">
    <property type="entry name" value="SecD"/>
</dbReference>
<protein>
    <recommendedName>
        <fullName evidence="10 11">Multifunctional fusion protein</fullName>
    </recommendedName>
    <domain>
        <recommendedName>
            <fullName evidence="10">Protein translocase subunit SecD</fullName>
        </recommendedName>
    </domain>
    <domain>
        <recommendedName>
            <fullName evidence="11">Protein-export membrane protein SecF</fullName>
        </recommendedName>
    </domain>
</protein>
<proteinExistence type="inferred from homology"/>
<evidence type="ECO:0000256" key="6">
    <source>
        <dbReference type="ARBA" id="ARBA00022927"/>
    </source>
</evidence>
<dbReference type="HAMAP" id="MF_01463_B">
    <property type="entry name" value="SecD_B"/>
    <property type="match status" value="1"/>
</dbReference>
<comment type="caution">
    <text evidence="10">Lacks conserved residue(s) required for the propagation of feature annotation.</text>
</comment>
<comment type="similarity">
    <text evidence="11">Belongs to the SecD/SecF family. SecF subfamily.</text>
</comment>
<dbReference type="OrthoDB" id="9805019at2"/>
<feature type="transmembrane region" description="Helical" evidence="10">
    <location>
        <begin position="302"/>
        <end position="321"/>
    </location>
</feature>
<feature type="transmembrane region" description="Helical" evidence="10">
    <location>
        <begin position="731"/>
        <end position="755"/>
    </location>
</feature>
<keyword evidence="3 10" id="KW-1003">Cell membrane</keyword>
<dbReference type="PANTHER" id="PTHR30081:SF1">
    <property type="entry name" value="PROTEIN TRANSLOCASE SUBUNIT SECD"/>
    <property type="match status" value="1"/>
</dbReference>
<dbReference type="GO" id="GO:0006605">
    <property type="term" value="P:protein targeting"/>
    <property type="evidence" value="ECO:0007669"/>
    <property type="project" value="UniProtKB-UniRule"/>
</dbReference>
<dbReference type="InterPro" id="IPR048634">
    <property type="entry name" value="SecD_SecF_C"/>
</dbReference>
<comment type="subcellular location">
    <subcellularLocation>
        <location evidence="1 10">Cell membrane</location>
        <topology evidence="1 10">Multi-pass membrane protein</topology>
    </subcellularLocation>
</comment>
<evidence type="ECO:0000313" key="15">
    <source>
        <dbReference type="Proteomes" id="UP000236379"/>
    </source>
</evidence>
<evidence type="ECO:0000256" key="11">
    <source>
        <dbReference type="HAMAP-Rule" id="MF_01464"/>
    </source>
</evidence>
<comment type="similarity">
    <text evidence="10">Belongs to the SecD/SecF family. SecD subfamily.</text>
</comment>
<dbReference type="PROSITE" id="PS50156">
    <property type="entry name" value="SSD"/>
    <property type="match status" value="1"/>
</dbReference>
<keyword evidence="7 10" id="KW-1133">Transmembrane helix</keyword>
<gene>
    <name evidence="10" type="primary">secD</name>
    <name evidence="11" type="synonym">secF</name>
    <name evidence="14" type="ORF">CVO96_14460</name>
</gene>
<feature type="transmembrane region" description="Helical" evidence="10">
    <location>
        <begin position="427"/>
        <end position="453"/>
    </location>
</feature>
<keyword evidence="9 10" id="KW-0472">Membrane</keyword>
<dbReference type="NCBIfam" id="TIGR00916">
    <property type="entry name" value="2A0604s01"/>
    <property type="match status" value="2"/>
</dbReference>
<evidence type="ECO:0000256" key="7">
    <source>
        <dbReference type="ARBA" id="ARBA00022989"/>
    </source>
</evidence>
<dbReference type="Proteomes" id="UP000236379">
    <property type="component" value="Unassembled WGS sequence"/>
</dbReference>
<dbReference type="InterPro" id="IPR000731">
    <property type="entry name" value="SSD"/>
</dbReference>
<evidence type="ECO:0000256" key="2">
    <source>
        <dbReference type="ARBA" id="ARBA00022448"/>
    </source>
</evidence>
<feature type="transmembrane region" description="Helical" evidence="10">
    <location>
        <begin position="705"/>
        <end position="725"/>
    </location>
</feature>
<dbReference type="GO" id="GO:0015450">
    <property type="term" value="F:protein-transporting ATPase activity"/>
    <property type="evidence" value="ECO:0007669"/>
    <property type="project" value="InterPro"/>
</dbReference>
<evidence type="ECO:0000256" key="12">
    <source>
        <dbReference type="SAM" id="MobiDB-lite"/>
    </source>
</evidence>
<evidence type="ECO:0000313" key="14">
    <source>
        <dbReference type="EMBL" id="PNY82396.1"/>
    </source>
</evidence>
<dbReference type="InterPro" id="IPR054384">
    <property type="entry name" value="SecDF_P1_head"/>
</dbReference>
<dbReference type="EMBL" id="PPPD01000001">
    <property type="protein sequence ID" value="PNY82396.1"/>
    <property type="molecule type" value="Genomic_DNA"/>
</dbReference>
<dbReference type="InterPro" id="IPR022813">
    <property type="entry name" value="SecD/SecF_arch_bac"/>
</dbReference>
<dbReference type="Pfam" id="PF21760">
    <property type="entry name" value="SecD_1st"/>
    <property type="match status" value="1"/>
</dbReference>
<feature type="region of interest" description="Disordered" evidence="12">
    <location>
        <begin position="1"/>
        <end position="30"/>
    </location>
</feature>
<dbReference type="SUPFAM" id="SSF82866">
    <property type="entry name" value="Multidrug efflux transporter AcrB transmembrane domain"/>
    <property type="match status" value="2"/>
</dbReference>
<dbReference type="Gene3D" id="1.20.1640.10">
    <property type="entry name" value="Multidrug efflux transporter AcrB transmembrane domain"/>
    <property type="match status" value="2"/>
</dbReference>
<comment type="subunit">
    <text evidence="10">Forms a complex with SecF. Part of the essential Sec protein translocation apparatus which comprises SecA, SecYEG and auxiliary proteins SecDF. Other proteins may also be involved.</text>
</comment>
<evidence type="ECO:0000259" key="13">
    <source>
        <dbReference type="PROSITE" id="PS50156"/>
    </source>
</evidence>
<dbReference type="Gene3D" id="3.30.70.3400">
    <property type="match status" value="1"/>
</dbReference>
<keyword evidence="5 10" id="KW-0812">Transmembrane</keyword>
<sequence>MTYGNKNTNRNRGGNDRRPPPPRRNPAAKSSNSRWTAILLLLTLLASLAYIWRPWEHRDNLWTVWDPGKFEFVTLGLDLKGGLRIELAPESGTATKDELDRVKTVIENRINALGVAEPTVTVSGGRRVVVEIPGATPAVQQRAREIIQRTARLEFRIVQANAQPDPTLQSQKPETGGYTLTQLGPVQATGEVVSNAQAGTDQQSGRWVVNFQNTDKGAQTFGEFTGKNVGKLMAVVLDDQIQSVATIQQRLFRDVQISGSFTAEEANQLALVLKSGALPIKIKTEAERAIGPTLGADAIRSGAIAALVGIGLVFLMLFFYYGFWFGLVGALGLLFSSVIILGMLAGFGATLTLPGIAGLVLTIGAAVDGNVISFERIKEELTGGKGIKNSIQAGYEHSTAAILDVNASHLLSALALYNYSTGPVKGFAVTLMIGVVASTFSNLVFAKWFLGWLAQRKPTMTAPNWIKRTNIDFIKAAPIVTTASVLLALAGLGVLGSRGLNYGVDFISGTTVTLKTAGTTTTEQVRTAVAGAGVAKVTEQSAVIQRDITPTLSGAQYTIKVPELTTAEATRLETAVAKLPGGQVQARETVGPAVGKELTDKTIKAVLLGMALILIYVGFRFDFIMGLGSIVAVVHDVGIVMGLYSLLGLEFTIATVAAVLTLIGYSLNDSIIVSDRIRENIKEMRGQSYREIVNTSINQTLSRTIMTSVSTMLPLVSLLIFGGPVLRDFSIILLVGIIIGTYSSIYIVAPLVVYFEEWNRKRKAGGQPAKA</sequence>
<feature type="transmembrane region" description="Helical" evidence="10">
    <location>
        <begin position="653"/>
        <end position="674"/>
    </location>
</feature>
<dbReference type="AlphaFoldDB" id="A0A2K3V0U7"/>
<evidence type="ECO:0000256" key="5">
    <source>
        <dbReference type="ARBA" id="ARBA00022692"/>
    </source>
</evidence>
<comment type="caution">
    <text evidence="14">The sequence shown here is derived from an EMBL/GenBank/DDBJ whole genome shotgun (WGS) entry which is preliminary data.</text>
</comment>
<dbReference type="PANTHER" id="PTHR30081">
    <property type="entry name" value="PROTEIN-EXPORT MEMBRANE PROTEIN SEC"/>
    <property type="match status" value="1"/>
</dbReference>
<dbReference type="GO" id="GO:0005886">
    <property type="term" value="C:plasma membrane"/>
    <property type="evidence" value="ECO:0007669"/>
    <property type="project" value="UniProtKB-SubCell"/>
</dbReference>
<keyword evidence="6 10" id="KW-0653">Protein transport</keyword>
<dbReference type="InterPro" id="IPR005665">
    <property type="entry name" value="SecF_bac"/>
</dbReference>
<dbReference type="RefSeq" id="WP_103312830.1">
    <property type="nucleotide sequence ID" value="NZ_PPPD01000001.1"/>
</dbReference>
<dbReference type="GO" id="GO:0065002">
    <property type="term" value="P:intracellular protein transmembrane transport"/>
    <property type="evidence" value="ECO:0007669"/>
    <property type="project" value="UniProtKB-UniRule"/>
</dbReference>
<dbReference type="Pfam" id="PF22599">
    <property type="entry name" value="SecDF_P1_head"/>
    <property type="match status" value="1"/>
</dbReference>
<feature type="transmembrane region" description="Helical" evidence="10">
    <location>
        <begin position="626"/>
        <end position="647"/>
    </location>
</feature>
<evidence type="ECO:0000256" key="1">
    <source>
        <dbReference type="ARBA" id="ARBA00004651"/>
    </source>
</evidence>
<dbReference type="HAMAP" id="MF_01464_B">
    <property type="entry name" value="SecF_B"/>
    <property type="match status" value="1"/>
</dbReference>
<dbReference type="PRINTS" id="PR01755">
    <property type="entry name" value="SECFTRNLCASE"/>
</dbReference>
<evidence type="ECO:0000256" key="8">
    <source>
        <dbReference type="ARBA" id="ARBA00023010"/>
    </source>
</evidence>
<dbReference type="InterPro" id="IPR022646">
    <property type="entry name" value="SecD/SecF_CS"/>
</dbReference>
<dbReference type="Pfam" id="PF02355">
    <property type="entry name" value="SecD_SecF_C"/>
    <property type="match status" value="2"/>
</dbReference>
<keyword evidence="2 10" id="KW-0813">Transport</keyword>
<feature type="compositionally biased region" description="Low complexity" evidence="12">
    <location>
        <begin position="1"/>
        <end position="12"/>
    </location>
</feature>
<feature type="transmembrane region" description="Helical" evidence="10">
    <location>
        <begin position="35"/>
        <end position="52"/>
    </location>
</feature>
<dbReference type="Pfam" id="PF07549">
    <property type="entry name" value="Sec_GG"/>
    <property type="match status" value="1"/>
</dbReference>
<dbReference type="Gene3D" id="3.30.1360.200">
    <property type="match status" value="1"/>
</dbReference>
<dbReference type="NCBIfam" id="TIGR01129">
    <property type="entry name" value="secD"/>
    <property type="match status" value="1"/>
</dbReference>
<keyword evidence="8 10" id="KW-0811">Translocation</keyword>
<dbReference type="NCBIfam" id="NF009583">
    <property type="entry name" value="PRK13024.1-3"/>
    <property type="match status" value="1"/>
</dbReference>
<feature type="transmembrane region" description="Helical" evidence="10">
    <location>
        <begin position="327"/>
        <end position="349"/>
    </location>
</feature>
<dbReference type="InterPro" id="IPR055344">
    <property type="entry name" value="SecD_SecF_C_bact"/>
</dbReference>
<evidence type="ECO:0000256" key="9">
    <source>
        <dbReference type="ARBA" id="ARBA00023136"/>
    </source>
</evidence>
<keyword evidence="15" id="KW-1185">Reference proteome</keyword>
<reference evidence="14 15" key="1">
    <citation type="submission" date="2018-01" db="EMBL/GenBank/DDBJ databases">
        <title>Deinococcus koreensis sp. nov., a radiation-resistant bacterium isolated from river water.</title>
        <authorList>
            <person name="Choi A."/>
        </authorList>
    </citation>
    <scope>NUCLEOTIDE SEQUENCE [LARGE SCALE GENOMIC DNA]</scope>
    <source>
        <strain evidence="14 15">SJW1-2</strain>
    </source>
</reference>
<name>A0A2K3V0U7_9DEIO</name>
<dbReference type="GO" id="GO:0043952">
    <property type="term" value="P:protein transport by the Sec complex"/>
    <property type="evidence" value="ECO:0007669"/>
    <property type="project" value="UniProtKB-UniRule"/>
</dbReference>
<comment type="function">
    <text evidence="10">Part of the Sec protein translocase complex. Interacts with the SecYEG preprotein conducting channel. SecDF uses the proton motive force (PMF) to complete protein translocation after the ATP-dependent function of SecA.</text>
</comment>
<accession>A0A2K3V0U7</accession>
<organism evidence="14 15">
    <name type="scientific">Deinococcus koreensis</name>
    <dbReference type="NCBI Taxonomy" id="2054903"/>
    <lineage>
        <taxon>Bacteria</taxon>
        <taxon>Thermotogati</taxon>
        <taxon>Deinococcota</taxon>
        <taxon>Deinococci</taxon>
        <taxon>Deinococcales</taxon>
        <taxon>Deinococcaceae</taxon>
        <taxon>Deinococcus</taxon>
    </lineage>
</organism>
<comment type="subunit">
    <text evidence="11">Forms a complex with SecD. Part of the essential Sec protein translocation apparatus which comprises SecA, SecYEG and auxiliary proteins SecDF. Other proteins may also be involved.</text>
</comment>
<dbReference type="NCBIfam" id="TIGR00966">
    <property type="entry name" value="transloc_SecF"/>
    <property type="match status" value="1"/>
</dbReference>
<dbReference type="FunFam" id="1.20.1640.10:FF:000044">
    <property type="entry name" value="Multifunctional fusion protein"/>
    <property type="match status" value="2"/>
</dbReference>
<feature type="transmembrane region" description="Helical" evidence="10">
    <location>
        <begin position="473"/>
        <end position="495"/>
    </location>
</feature>
<keyword evidence="4" id="KW-0997">Cell inner membrane</keyword>
<feature type="domain" description="SSD" evidence="13">
    <location>
        <begin position="623"/>
        <end position="754"/>
    </location>
</feature>
<dbReference type="InterPro" id="IPR022645">
    <property type="entry name" value="SecD/SecF_bac"/>
</dbReference>
<evidence type="ECO:0000256" key="4">
    <source>
        <dbReference type="ARBA" id="ARBA00022519"/>
    </source>
</evidence>
<evidence type="ECO:0000256" key="10">
    <source>
        <dbReference type="HAMAP-Rule" id="MF_01463"/>
    </source>
</evidence>
<feature type="transmembrane region" description="Helical" evidence="10">
    <location>
        <begin position="602"/>
        <end position="619"/>
    </location>
</feature>
<dbReference type="InterPro" id="IPR048631">
    <property type="entry name" value="SecD_1st"/>
</dbReference>